<feature type="compositionally biased region" description="Low complexity" evidence="6">
    <location>
        <begin position="788"/>
        <end position="805"/>
    </location>
</feature>
<dbReference type="Proteomes" id="UP001562354">
    <property type="component" value="Unassembled WGS sequence"/>
</dbReference>
<evidence type="ECO:0000256" key="7">
    <source>
        <dbReference type="SAM" id="Phobius"/>
    </source>
</evidence>
<feature type="compositionally biased region" description="Acidic residues" evidence="6">
    <location>
        <begin position="765"/>
        <end position="787"/>
    </location>
</feature>
<dbReference type="Pfam" id="PF02893">
    <property type="entry name" value="GRAM"/>
    <property type="match status" value="1"/>
</dbReference>
<sequence length="1225" mass="130533">MSTLEAPTEPPRRGLSKLRRSNRKDSSKNGSCTSLAPAAADEGSGGIRASIDGAIEKLKDRRRKSSDDRRTSSDSNSTSRMSRLPLQLPRKSRRKRSGKDDGSPLGIDNRDNDRGISPSPSDMSIGLEGSGHSSLLTEESDYEEKPSRPTLSPHDSHAGYLTLSSPLINARAAPAVDDDPSLDQTVQSVSQALNTHSSVQAPSSLDSSAPISDSGLSRDKSGQSQSTSTTTQDPQSHANSEGLGLDLNHPPDDKVKDTGNSKTLQQGRPRRKSVEKPVIKVPSTPEQIHPSTPLIVTAPATPPNTVGTPITYVTPPTPTLDQRPLSPPIVQISNATAANPALASSNPPTSNTAVNWRRRTGTLTLSKLSTSILSSPLTPHIEEVKTPGGTLTTSSGATTGGAGSFFSSVFSAAQNAANQFTNTINTSINQNQKSKSSAPERVEETGGEEVIPGPEDQTQNQTESGPKRQLAVETLGKGDLNLSHLGISDGIEVSPMSSQLNLPQAAAQSSENVSSAEENAAAQAVSVAYEKPVKDAVSQATGRPQSVGSADGSEVGMQTPPRSSMALDGVKRSGSVRSRLSSDRRRRTRGSSAATSNTLAPPAGQAPNGPGHRLTGFAVASSKRNKDFHQLFRSVPEDDYLIEDYSAALQRDILLHGRLYVSEGHICFSSNILGWVTNLVISFDEVVSIEKKSTAVIFPNAIVIQTLHARNIFASLVARDSTYDLLIGIWKISHPNLKSSLNGIALDDASTGDKTEKAGSIASEDASDEGSEDEVYDEDEDDGDEGSFYEPTTAGSIAGSDAGDGLISRKTSAAPIPSIPGQPASATLDHSPTIIPSNPLGGGGDIPGPVTHAATECTDEASHYPNKLIDTTIPAPLGKVYSLMWGPQSSTFMRTFLVDNQKSRELDFAPQPLGLDNANKELVYSFIKPLNAPVGPKQTKCIVTAKLDDFDLEKAVTVGCSTATPDVPSGGVFETKTRYCLMWGPGNSTRFIASCTVEWSGKSWLKGPIEKGANDGQIQYTKDLVASLRAATAAKAPAAGRPGKKGRSRRREKESSDQASAIETESSAKAEMQSGWGPLEPIRPFVEPIGQILGPMLSAQLIIGIMALLLAYSWLWPSSGGKHNSLSFPITTPDRLAAYEEIWRREESELWDWLEDRVGLNNGIPVARYGESTIKADRQKLIARKAMGKKLDQATMEQNQIDDAIRITEERLSALKDAMKHRKGQ</sequence>
<dbReference type="CDD" id="cd13220">
    <property type="entry name" value="PH-GRAM_GRAMDC"/>
    <property type="match status" value="1"/>
</dbReference>
<dbReference type="EMBL" id="JBFMKM010000013">
    <property type="protein sequence ID" value="KAL1301533.1"/>
    <property type="molecule type" value="Genomic_DNA"/>
</dbReference>
<keyword evidence="10" id="KW-1185">Reference proteome</keyword>
<evidence type="ECO:0000256" key="6">
    <source>
        <dbReference type="SAM" id="MobiDB-lite"/>
    </source>
</evidence>
<feature type="compositionally biased region" description="Polar residues" evidence="6">
    <location>
        <begin position="538"/>
        <end position="548"/>
    </location>
</feature>
<feature type="transmembrane region" description="Helical" evidence="7">
    <location>
        <begin position="1092"/>
        <end position="1115"/>
    </location>
</feature>
<feature type="region of interest" description="Disordered" evidence="6">
    <location>
        <begin position="424"/>
        <end position="468"/>
    </location>
</feature>
<evidence type="ECO:0000259" key="8">
    <source>
        <dbReference type="PROSITE" id="PS51778"/>
    </source>
</evidence>
<feature type="compositionally biased region" description="Basic and acidic residues" evidence="6">
    <location>
        <begin position="54"/>
        <end position="72"/>
    </location>
</feature>
<protein>
    <recommendedName>
        <fullName evidence="8">VASt domain-containing protein</fullName>
    </recommendedName>
</protein>
<dbReference type="SMART" id="SM00568">
    <property type="entry name" value="GRAM"/>
    <property type="match status" value="1"/>
</dbReference>
<feature type="compositionally biased region" description="Polar residues" evidence="6">
    <location>
        <begin position="1057"/>
        <end position="1067"/>
    </location>
</feature>
<dbReference type="InterPro" id="IPR051482">
    <property type="entry name" value="Cholesterol_transport"/>
</dbReference>
<comment type="caution">
    <text evidence="9">The sequence shown here is derived from an EMBL/GenBank/DDBJ whole genome shotgun (WGS) entry which is preliminary data.</text>
</comment>
<evidence type="ECO:0000256" key="5">
    <source>
        <dbReference type="ARBA" id="ARBA00023136"/>
    </source>
</evidence>
<keyword evidence="5 7" id="KW-0472">Membrane</keyword>
<feature type="region of interest" description="Disordered" evidence="6">
    <location>
        <begin position="1033"/>
        <end position="1074"/>
    </location>
</feature>
<dbReference type="RefSeq" id="XP_069197809.1">
    <property type="nucleotide sequence ID" value="XM_069345609.1"/>
</dbReference>
<evidence type="ECO:0000256" key="4">
    <source>
        <dbReference type="ARBA" id="ARBA00022989"/>
    </source>
</evidence>
<comment type="subcellular location">
    <subcellularLocation>
        <location evidence="1">Membrane</location>
        <topology evidence="1">Single-pass membrane protein</topology>
    </subcellularLocation>
</comment>
<feature type="region of interest" description="Disordered" evidence="6">
    <location>
        <begin position="536"/>
        <end position="610"/>
    </location>
</feature>
<feature type="compositionally biased region" description="Low complexity" evidence="6">
    <location>
        <begin position="73"/>
        <end position="83"/>
    </location>
</feature>
<feature type="compositionally biased region" description="Low complexity" evidence="6">
    <location>
        <begin position="590"/>
        <end position="610"/>
    </location>
</feature>
<feature type="region of interest" description="Disordered" evidence="6">
    <location>
        <begin position="749"/>
        <end position="836"/>
    </location>
</feature>
<feature type="region of interest" description="Disordered" evidence="6">
    <location>
        <begin position="1"/>
        <end position="302"/>
    </location>
</feature>
<dbReference type="InterPro" id="IPR031968">
    <property type="entry name" value="VASt"/>
</dbReference>
<accession>A0ABR3P5S9</accession>
<dbReference type="Gene3D" id="2.30.29.30">
    <property type="entry name" value="Pleckstrin-homology domain (PH domain)/Phosphotyrosine-binding domain (PTB)"/>
    <property type="match status" value="1"/>
</dbReference>
<name>A0ABR3P5S9_9PEZI</name>
<dbReference type="Pfam" id="PF16016">
    <property type="entry name" value="VASt"/>
    <property type="match status" value="1"/>
</dbReference>
<reference evidence="9 10" key="1">
    <citation type="submission" date="2024-07" db="EMBL/GenBank/DDBJ databases">
        <title>Draft sequence of the Neodothiora populina.</title>
        <authorList>
            <person name="Drown D.D."/>
            <person name="Schuette U.S."/>
            <person name="Buechlein A.B."/>
            <person name="Rusch D.R."/>
            <person name="Winton L.W."/>
            <person name="Adams G.A."/>
        </authorList>
    </citation>
    <scope>NUCLEOTIDE SEQUENCE [LARGE SCALE GENOMIC DNA]</scope>
    <source>
        <strain evidence="9 10">CPC 39397</strain>
    </source>
</reference>
<proteinExistence type="inferred from homology"/>
<evidence type="ECO:0000313" key="9">
    <source>
        <dbReference type="EMBL" id="KAL1301533.1"/>
    </source>
</evidence>
<keyword evidence="4 7" id="KW-1133">Transmembrane helix</keyword>
<evidence type="ECO:0000256" key="2">
    <source>
        <dbReference type="ARBA" id="ARBA00006582"/>
    </source>
</evidence>
<feature type="compositionally biased region" description="Basic and acidic residues" evidence="6">
    <location>
        <begin position="98"/>
        <end position="114"/>
    </location>
</feature>
<evidence type="ECO:0000313" key="10">
    <source>
        <dbReference type="Proteomes" id="UP001562354"/>
    </source>
</evidence>
<dbReference type="PROSITE" id="PS51778">
    <property type="entry name" value="VAST"/>
    <property type="match status" value="1"/>
</dbReference>
<organism evidence="9 10">
    <name type="scientific">Neodothiora populina</name>
    <dbReference type="NCBI Taxonomy" id="2781224"/>
    <lineage>
        <taxon>Eukaryota</taxon>
        <taxon>Fungi</taxon>
        <taxon>Dikarya</taxon>
        <taxon>Ascomycota</taxon>
        <taxon>Pezizomycotina</taxon>
        <taxon>Dothideomycetes</taxon>
        <taxon>Dothideomycetidae</taxon>
        <taxon>Dothideales</taxon>
        <taxon>Dothioraceae</taxon>
        <taxon>Neodothiora</taxon>
    </lineage>
</organism>
<feature type="compositionally biased region" description="Low complexity" evidence="6">
    <location>
        <begin position="223"/>
        <end position="236"/>
    </location>
</feature>
<dbReference type="GeneID" id="95979473"/>
<feature type="compositionally biased region" description="Low complexity" evidence="6">
    <location>
        <begin position="201"/>
        <end position="214"/>
    </location>
</feature>
<feature type="compositionally biased region" description="Polar residues" evidence="6">
    <location>
        <begin position="824"/>
        <end position="836"/>
    </location>
</feature>
<feature type="compositionally biased region" description="Basic and acidic residues" evidence="6">
    <location>
        <begin position="249"/>
        <end position="259"/>
    </location>
</feature>
<dbReference type="InterPro" id="IPR004182">
    <property type="entry name" value="GRAM"/>
</dbReference>
<evidence type="ECO:0000256" key="1">
    <source>
        <dbReference type="ARBA" id="ARBA00004167"/>
    </source>
</evidence>
<dbReference type="InterPro" id="IPR011993">
    <property type="entry name" value="PH-like_dom_sf"/>
</dbReference>
<gene>
    <name evidence="9" type="ORF">AAFC00_005774</name>
</gene>
<comment type="similarity">
    <text evidence="2">Belongs to the YSP2 family.</text>
</comment>
<evidence type="ECO:0000256" key="3">
    <source>
        <dbReference type="ARBA" id="ARBA00022692"/>
    </source>
</evidence>
<dbReference type="PANTHER" id="PTHR23319:SF4">
    <property type="entry name" value="GRAM DOMAIN CONTAINING 1B, ISOFORM E"/>
    <property type="match status" value="1"/>
</dbReference>
<keyword evidence="3 7" id="KW-0812">Transmembrane</keyword>
<feature type="domain" description="VASt" evidence="8">
    <location>
        <begin position="864"/>
        <end position="1036"/>
    </location>
</feature>
<dbReference type="PANTHER" id="PTHR23319">
    <property type="entry name" value="GRAM DOMAIN CONTAINING 1B, ISOFORM E"/>
    <property type="match status" value="1"/>
</dbReference>
<feature type="compositionally biased region" description="Polar residues" evidence="6">
    <location>
        <begin position="182"/>
        <end position="200"/>
    </location>
</feature>